<sequence length="132" mass="15020">MLTYNFEPYAENEKLSFECFLFASQNDNAIPDLLSKIQSCPFPVVAIRADMINDAFRLFGIKEYSGPVLLISLETCSQKLSELRSYLESTFGTKSLEFSEESLVRFGNQELIAKISPLMFLLKFSPNRSLLL</sequence>
<comment type="caution">
    <text evidence="1">The sequence shown here is derived from an EMBL/GenBank/DDBJ whole genome shotgun (WGS) entry which is preliminary data.</text>
</comment>
<accession>A0ACC2TPY9</accession>
<evidence type="ECO:0000313" key="2">
    <source>
        <dbReference type="Proteomes" id="UP001165960"/>
    </source>
</evidence>
<organism evidence="1 2">
    <name type="scientific">Entomophthora muscae</name>
    <dbReference type="NCBI Taxonomy" id="34485"/>
    <lineage>
        <taxon>Eukaryota</taxon>
        <taxon>Fungi</taxon>
        <taxon>Fungi incertae sedis</taxon>
        <taxon>Zoopagomycota</taxon>
        <taxon>Entomophthoromycotina</taxon>
        <taxon>Entomophthoromycetes</taxon>
        <taxon>Entomophthorales</taxon>
        <taxon>Entomophthoraceae</taxon>
        <taxon>Entomophthora</taxon>
    </lineage>
</organism>
<evidence type="ECO:0000313" key="1">
    <source>
        <dbReference type="EMBL" id="KAJ9076810.1"/>
    </source>
</evidence>
<dbReference type="Proteomes" id="UP001165960">
    <property type="component" value="Unassembled WGS sequence"/>
</dbReference>
<reference evidence="1" key="1">
    <citation type="submission" date="2022-04" db="EMBL/GenBank/DDBJ databases">
        <title>Genome of the entomopathogenic fungus Entomophthora muscae.</title>
        <authorList>
            <person name="Elya C."/>
            <person name="Lovett B.R."/>
            <person name="Lee E."/>
            <person name="Macias A.M."/>
            <person name="Hajek A.E."/>
            <person name="De Bivort B.L."/>
            <person name="Kasson M.T."/>
            <person name="De Fine Licht H.H."/>
            <person name="Stajich J.E."/>
        </authorList>
    </citation>
    <scope>NUCLEOTIDE SEQUENCE</scope>
    <source>
        <strain evidence="1">Berkeley</strain>
    </source>
</reference>
<name>A0ACC2TPY9_9FUNG</name>
<protein>
    <submittedName>
        <fullName evidence="1">Uncharacterized protein</fullName>
    </submittedName>
</protein>
<keyword evidence="2" id="KW-1185">Reference proteome</keyword>
<gene>
    <name evidence="1" type="ORF">DSO57_1022631</name>
</gene>
<dbReference type="EMBL" id="QTSX02002244">
    <property type="protein sequence ID" value="KAJ9076810.1"/>
    <property type="molecule type" value="Genomic_DNA"/>
</dbReference>
<proteinExistence type="predicted"/>